<organism evidence="3">
    <name type="scientific">marine sediment metagenome</name>
    <dbReference type="NCBI Taxonomy" id="412755"/>
    <lineage>
        <taxon>unclassified sequences</taxon>
        <taxon>metagenomes</taxon>
        <taxon>ecological metagenomes</taxon>
    </lineage>
</organism>
<feature type="region of interest" description="Disordered" evidence="1">
    <location>
        <begin position="216"/>
        <end position="236"/>
    </location>
</feature>
<evidence type="ECO:0000313" key="3">
    <source>
        <dbReference type="EMBL" id="GAF90200.1"/>
    </source>
</evidence>
<evidence type="ECO:0000256" key="1">
    <source>
        <dbReference type="SAM" id="MobiDB-lite"/>
    </source>
</evidence>
<sequence>GRASVGAVILTGAVCGVVFLRPIFTPAGRILYRSEYHAVASEDGSVEMTARLSHAYYGVTPVDALDVHTGGELHGVVWKDGRGNVLAHDVRQEQDGYHYTVRLPDTVFREEQIDLRAIWTSNESLTQEDGLWVFSGSAAWRKGMWIGHPLTWYPISLGRVRRSTRSTVALPPGAALESVTPEPRMRWKDRGRPVLLFEDPHRVDEGQEFRIAYRLSEPDARGAESGTRAGIQTDSG</sequence>
<gene>
    <name evidence="3" type="ORF">S01H1_20842</name>
</gene>
<dbReference type="EMBL" id="BARS01011463">
    <property type="protein sequence ID" value="GAF90200.1"/>
    <property type="molecule type" value="Genomic_DNA"/>
</dbReference>
<feature type="transmembrane region" description="Helical" evidence="2">
    <location>
        <begin position="6"/>
        <end position="24"/>
    </location>
</feature>
<name>X0UNW3_9ZZZZ</name>
<evidence type="ECO:0000256" key="2">
    <source>
        <dbReference type="SAM" id="Phobius"/>
    </source>
</evidence>
<feature type="non-terminal residue" evidence="3">
    <location>
        <position position="1"/>
    </location>
</feature>
<keyword evidence="2" id="KW-0472">Membrane</keyword>
<dbReference type="AlphaFoldDB" id="X0UNW3"/>
<comment type="caution">
    <text evidence="3">The sequence shown here is derived from an EMBL/GenBank/DDBJ whole genome shotgun (WGS) entry which is preliminary data.</text>
</comment>
<proteinExistence type="predicted"/>
<protein>
    <submittedName>
        <fullName evidence="3">Uncharacterized protein</fullName>
    </submittedName>
</protein>
<accession>X0UNW3</accession>
<keyword evidence="2" id="KW-0812">Transmembrane</keyword>
<keyword evidence="2" id="KW-1133">Transmembrane helix</keyword>
<reference evidence="3" key="1">
    <citation type="journal article" date="2014" name="Front. Microbiol.">
        <title>High frequency of phylogenetically diverse reductive dehalogenase-homologous genes in deep subseafloor sedimentary metagenomes.</title>
        <authorList>
            <person name="Kawai M."/>
            <person name="Futagami T."/>
            <person name="Toyoda A."/>
            <person name="Takaki Y."/>
            <person name="Nishi S."/>
            <person name="Hori S."/>
            <person name="Arai W."/>
            <person name="Tsubouchi T."/>
            <person name="Morono Y."/>
            <person name="Uchiyama I."/>
            <person name="Ito T."/>
            <person name="Fujiyama A."/>
            <person name="Inagaki F."/>
            <person name="Takami H."/>
        </authorList>
    </citation>
    <scope>NUCLEOTIDE SEQUENCE</scope>
    <source>
        <strain evidence="3">Expedition CK06-06</strain>
    </source>
</reference>